<dbReference type="Pfam" id="PF01490">
    <property type="entry name" value="Aa_trans"/>
    <property type="match status" value="1"/>
</dbReference>
<dbReference type="InterPro" id="IPR013057">
    <property type="entry name" value="AA_transpt_TM"/>
</dbReference>
<organism evidence="11 12">
    <name type="scientific">Metarhizium rileyi (strain RCEF 4871)</name>
    <name type="common">Nomuraea rileyi</name>
    <dbReference type="NCBI Taxonomy" id="1649241"/>
    <lineage>
        <taxon>Eukaryota</taxon>
        <taxon>Fungi</taxon>
        <taxon>Dikarya</taxon>
        <taxon>Ascomycota</taxon>
        <taxon>Pezizomycotina</taxon>
        <taxon>Sordariomycetes</taxon>
        <taxon>Hypocreomycetidae</taxon>
        <taxon>Hypocreales</taxon>
        <taxon>Clavicipitaceae</taxon>
        <taxon>Metarhizium</taxon>
    </lineage>
</organism>
<feature type="region of interest" description="Disordered" evidence="8">
    <location>
        <begin position="218"/>
        <end position="239"/>
    </location>
</feature>
<keyword evidence="4 9" id="KW-0812">Transmembrane</keyword>
<evidence type="ECO:0000256" key="1">
    <source>
        <dbReference type="ARBA" id="ARBA00004141"/>
    </source>
</evidence>
<evidence type="ECO:0000256" key="4">
    <source>
        <dbReference type="ARBA" id="ARBA00022692"/>
    </source>
</evidence>
<feature type="transmembrane region" description="Helical" evidence="9">
    <location>
        <begin position="350"/>
        <end position="371"/>
    </location>
</feature>
<dbReference type="AlphaFoldDB" id="A0A166Z2J4"/>
<comment type="similarity">
    <text evidence="2">Belongs to the amino acid/polyamine transporter 2 family.</text>
</comment>
<dbReference type="PANTHER" id="PTHR22950:SF692">
    <property type="entry name" value="TRANSMEMBRANE AMINO ACID TRANSPORTER FAMILY PROTEIN"/>
    <property type="match status" value="1"/>
</dbReference>
<keyword evidence="3" id="KW-0813">Transport</keyword>
<name>A0A166Z2J4_METRR</name>
<dbReference type="Gene3D" id="1.20.1740.10">
    <property type="entry name" value="Amino acid/polyamine transporter I"/>
    <property type="match status" value="1"/>
</dbReference>
<evidence type="ECO:0000313" key="11">
    <source>
        <dbReference type="EMBL" id="OAA37484.1"/>
    </source>
</evidence>
<evidence type="ECO:0000256" key="8">
    <source>
        <dbReference type="SAM" id="MobiDB-lite"/>
    </source>
</evidence>
<feature type="region of interest" description="Disordered" evidence="8">
    <location>
        <begin position="1"/>
        <end position="56"/>
    </location>
</feature>
<evidence type="ECO:0000256" key="3">
    <source>
        <dbReference type="ARBA" id="ARBA00022448"/>
    </source>
</evidence>
<evidence type="ECO:0000256" key="9">
    <source>
        <dbReference type="SAM" id="Phobius"/>
    </source>
</evidence>
<dbReference type="Proteomes" id="UP000243498">
    <property type="component" value="Unassembled WGS sequence"/>
</dbReference>
<proteinExistence type="inferred from homology"/>
<dbReference type="GO" id="GO:0005774">
    <property type="term" value="C:vacuolar membrane"/>
    <property type="evidence" value="ECO:0007669"/>
    <property type="project" value="TreeGrafter"/>
</dbReference>
<feature type="compositionally biased region" description="Low complexity" evidence="8">
    <location>
        <begin position="18"/>
        <end position="27"/>
    </location>
</feature>
<evidence type="ECO:0000259" key="10">
    <source>
        <dbReference type="Pfam" id="PF01490"/>
    </source>
</evidence>
<feature type="domain" description="Amino acid transporter transmembrane" evidence="10">
    <location>
        <begin position="271"/>
        <end position="542"/>
    </location>
</feature>
<reference evidence="11 12" key="1">
    <citation type="journal article" date="2016" name="Genome Biol. Evol.">
        <title>Divergent and convergent evolution of fungal pathogenicity.</title>
        <authorList>
            <person name="Shang Y."/>
            <person name="Xiao G."/>
            <person name="Zheng P."/>
            <person name="Cen K."/>
            <person name="Zhan S."/>
            <person name="Wang C."/>
        </authorList>
    </citation>
    <scope>NUCLEOTIDE SEQUENCE [LARGE SCALE GENOMIC DNA]</scope>
    <source>
        <strain evidence="11 12">RCEF 4871</strain>
    </source>
</reference>
<gene>
    <name evidence="11" type="ORF">NOR_07183</name>
</gene>
<dbReference type="EMBL" id="AZHC01000030">
    <property type="protein sequence ID" value="OAA37484.1"/>
    <property type="molecule type" value="Genomic_DNA"/>
</dbReference>
<dbReference type="OrthoDB" id="655540at2759"/>
<feature type="transmembrane region" description="Helical" evidence="9">
    <location>
        <begin position="377"/>
        <end position="399"/>
    </location>
</feature>
<comment type="subcellular location">
    <subcellularLocation>
        <location evidence="1">Membrane</location>
        <topology evidence="1">Multi-pass membrane protein</topology>
    </subcellularLocation>
</comment>
<feature type="transmembrane region" description="Helical" evidence="9">
    <location>
        <begin position="299"/>
        <end position="317"/>
    </location>
</feature>
<feature type="compositionally biased region" description="Acidic residues" evidence="8">
    <location>
        <begin position="29"/>
        <end position="40"/>
    </location>
</feature>
<keyword evidence="7 9" id="KW-0472">Membrane</keyword>
<keyword evidence="12" id="KW-1185">Reference proteome</keyword>
<sequence length="548" mass="59151">MAPTPRNPTSWDEYEGRSSPSGSLWSSVIDEEEALLDSDGDYSQPPIAQHDRRRSSVTNRLAAMADMGGVNSFRSFAKSWQRAASFAEVIPRRPSFVVATDAEPSPLAGSDEIQYGRSHVDGQPAPHQGLLRQQHLEASVPQGPTSVETIPDATVAIEPAEGLLREDFREREGKAIDTEMASGALPDGSLSTRSSIFAVPPHLAASSFSGSCGSRYGTMGTRRHRSRSSTSHDSILGEEDQGADVALGEEQPILVKEIKQGGKMVLTVDGQSTLPQSIFNSINALIGVGLLSLPLAFKLSGWIIGLFILTLTAAVTAHTGKLIGKCMQCDPSIITYSDLAYVAFGARARLIVSALFTLELVAACVALVILFADSLNILMPTVANTNIWKCVCAALILVLNMLPLRWLSYTSVVGIFSTFCIVCIVVVDGLNKQHTPGSLWEPAATHLLPSNWLSLPLAYGLMASPWGAHSVFPSIYRDMRHPRKWDQGVNVTFSFSYVLDICLAIIGILMFGDGIEEAITSNILKTSDYPESLTILMCILITASDYYG</sequence>
<evidence type="ECO:0000256" key="6">
    <source>
        <dbReference type="ARBA" id="ARBA00022989"/>
    </source>
</evidence>
<evidence type="ECO:0000256" key="7">
    <source>
        <dbReference type="ARBA" id="ARBA00023136"/>
    </source>
</evidence>
<feature type="transmembrane region" description="Helical" evidence="9">
    <location>
        <begin position="406"/>
        <end position="427"/>
    </location>
</feature>
<dbReference type="PANTHER" id="PTHR22950">
    <property type="entry name" value="AMINO ACID TRANSPORTER"/>
    <property type="match status" value="1"/>
</dbReference>
<dbReference type="GO" id="GO:0015179">
    <property type="term" value="F:L-amino acid transmembrane transporter activity"/>
    <property type="evidence" value="ECO:0007669"/>
    <property type="project" value="TreeGrafter"/>
</dbReference>
<evidence type="ECO:0000313" key="12">
    <source>
        <dbReference type="Proteomes" id="UP000243498"/>
    </source>
</evidence>
<feature type="transmembrane region" description="Helical" evidence="9">
    <location>
        <begin position="488"/>
        <end position="509"/>
    </location>
</feature>
<keyword evidence="6 9" id="KW-1133">Transmembrane helix</keyword>
<feature type="transmembrane region" description="Helical" evidence="9">
    <location>
        <begin position="457"/>
        <end position="476"/>
    </location>
</feature>
<dbReference type="STRING" id="1081105.A0A166Z2J4"/>
<protein>
    <submittedName>
        <fullName evidence="11">Amino acid transporter, transmembrane</fullName>
    </submittedName>
</protein>
<evidence type="ECO:0000256" key="2">
    <source>
        <dbReference type="ARBA" id="ARBA00008066"/>
    </source>
</evidence>
<evidence type="ECO:0000256" key="5">
    <source>
        <dbReference type="ARBA" id="ARBA00022970"/>
    </source>
</evidence>
<keyword evidence="5" id="KW-0029">Amino-acid transport</keyword>
<comment type="caution">
    <text evidence="11">The sequence shown here is derived from an EMBL/GenBank/DDBJ whole genome shotgun (WGS) entry which is preliminary data.</text>
</comment>
<dbReference type="OMA" id="PMGIKYA"/>
<accession>A0A166Z2J4</accession>